<evidence type="ECO:0000256" key="6">
    <source>
        <dbReference type="ARBA" id="ARBA00023136"/>
    </source>
</evidence>
<reference evidence="9 10" key="1">
    <citation type="submission" date="2014-09" db="EMBL/GenBank/DDBJ databases">
        <authorList>
            <person name="Ellenberger Sabrina"/>
        </authorList>
    </citation>
    <scope>NUCLEOTIDE SEQUENCE [LARGE SCALE GENOMIC DNA]</scope>
    <source>
        <strain evidence="9 10">CBS 412.66</strain>
    </source>
</reference>
<feature type="transmembrane region" description="Helical" evidence="7">
    <location>
        <begin position="68"/>
        <end position="88"/>
    </location>
</feature>
<dbReference type="PANTHER" id="PTHR31503:SF10">
    <property type="entry name" value="VNX1 PROTEIN"/>
    <property type="match status" value="1"/>
</dbReference>
<evidence type="ECO:0000256" key="7">
    <source>
        <dbReference type="SAM" id="Phobius"/>
    </source>
</evidence>
<dbReference type="GO" id="GO:0006874">
    <property type="term" value="P:intracellular calcium ion homeostasis"/>
    <property type="evidence" value="ECO:0007669"/>
    <property type="project" value="TreeGrafter"/>
</dbReference>
<evidence type="ECO:0000256" key="5">
    <source>
        <dbReference type="ARBA" id="ARBA00023065"/>
    </source>
</evidence>
<dbReference type="PANTHER" id="PTHR31503">
    <property type="entry name" value="VACUOLAR CALCIUM ION TRANSPORTER"/>
    <property type="match status" value="1"/>
</dbReference>
<feature type="non-terminal residue" evidence="9">
    <location>
        <position position="1"/>
    </location>
</feature>
<keyword evidence="3 7" id="KW-0812">Transmembrane</keyword>
<organism evidence="9 10">
    <name type="scientific">Parasitella parasitica</name>
    <dbReference type="NCBI Taxonomy" id="35722"/>
    <lineage>
        <taxon>Eukaryota</taxon>
        <taxon>Fungi</taxon>
        <taxon>Fungi incertae sedis</taxon>
        <taxon>Mucoromycota</taxon>
        <taxon>Mucoromycotina</taxon>
        <taxon>Mucoromycetes</taxon>
        <taxon>Mucorales</taxon>
        <taxon>Mucorineae</taxon>
        <taxon>Mucoraceae</taxon>
        <taxon>Parasitella</taxon>
    </lineage>
</organism>
<sequence>MEIGSAYALQVCLLQIPAMVAFSLWYNWGKEEVKKFTFNLMFPRWDVISVIFSVFLLTYTYQEGKSNYFKGAILCLSYVVLVAGFYYIPSFSNASNLYVGIEPRIQS</sequence>
<proteinExistence type="predicted"/>
<feature type="domain" description="Sodium/calcium exchanger membrane region" evidence="8">
    <location>
        <begin position="6"/>
        <end position="86"/>
    </location>
</feature>
<gene>
    <name evidence="9" type="primary">PARPA_01988.1 scaffold 2022</name>
</gene>
<evidence type="ECO:0000256" key="2">
    <source>
        <dbReference type="ARBA" id="ARBA00022448"/>
    </source>
</evidence>
<protein>
    <recommendedName>
        <fullName evidence="8">Sodium/calcium exchanger membrane region domain-containing protein</fullName>
    </recommendedName>
</protein>
<feature type="transmembrane region" description="Helical" evidence="7">
    <location>
        <begin position="40"/>
        <end position="61"/>
    </location>
</feature>
<dbReference type="InterPro" id="IPR004713">
    <property type="entry name" value="CaH_exchang"/>
</dbReference>
<dbReference type="OrthoDB" id="16982at2759"/>
<evidence type="ECO:0000256" key="4">
    <source>
        <dbReference type="ARBA" id="ARBA00022989"/>
    </source>
</evidence>
<dbReference type="InterPro" id="IPR004837">
    <property type="entry name" value="NaCa_Exmemb"/>
</dbReference>
<keyword evidence="6 7" id="KW-0472">Membrane</keyword>
<evidence type="ECO:0000256" key="3">
    <source>
        <dbReference type="ARBA" id="ARBA00022692"/>
    </source>
</evidence>
<accession>A0A0B7N0H3</accession>
<keyword evidence="10" id="KW-1185">Reference proteome</keyword>
<comment type="subcellular location">
    <subcellularLocation>
        <location evidence="1">Endomembrane system</location>
        <topology evidence="1">Multi-pass membrane protein</topology>
    </subcellularLocation>
</comment>
<feature type="transmembrane region" description="Helical" evidence="7">
    <location>
        <begin position="7"/>
        <end position="28"/>
    </location>
</feature>
<dbReference type="Pfam" id="PF01699">
    <property type="entry name" value="Na_Ca_ex"/>
    <property type="match status" value="1"/>
</dbReference>
<dbReference type="AlphaFoldDB" id="A0A0B7N0H3"/>
<dbReference type="EMBL" id="LN719847">
    <property type="protein sequence ID" value="CEP08644.1"/>
    <property type="molecule type" value="Genomic_DNA"/>
</dbReference>
<dbReference type="GO" id="GO:0016020">
    <property type="term" value="C:membrane"/>
    <property type="evidence" value="ECO:0007669"/>
    <property type="project" value="InterPro"/>
</dbReference>
<dbReference type="STRING" id="35722.A0A0B7N0H3"/>
<evidence type="ECO:0000313" key="9">
    <source>
        <dbReference type="EMBL" id="CEP08644.1"/>
    </source>
</evidence>
<keyword evidence="2" id="KW-0813">Transport</keyword>
<evidence type="ECO:0000259" key="8">
    <source>
        <dbReference type="Pfam" id="PF01699"/>
    </source>
</evidence>
<keyword evidence="4 7" id="KW-1133">Transmembrane helix</keyword>
<dbReference type="GO" id="GO:0015369">
    <property type="term" value="F:calcium:proton antiporter activity"/>
    <property type="evidence" value="ECO:0007669"/>
    <property type="project" value="TreeGrafter"/>
</dbReference>
<name>A0A0B7N0H3_9FUNG</name>
<evidence type="ECO:0000313" key="10">
    <source>
        <dbReference type="Proteomes" id="UP000054107"/>
    </source>
</evidence>
<dbReference type="Proteomes" id="UP000054107">
    <property type="component" value="Unassembled WGS sequence"/>
</dbReference>
<dbReference type="GO" id="GO:0012505">
    <property type="term" value="C:endomembrane system"/>
    <property type="evidence" value="ECO:0007669"/>
    <property type="project" value="UniProtKB-SubCell"/>
</dbReference>
<evidence type="ECO:0000256" key="1">
    <source>
        <dbReference type="ARBA" id="ARBA00004127"/>
    </source>
</evidence>
<keyword evidence="5" id="KW-0406">Ion transport</keyword>